<accession>A0ABV0QP13</accession>
<dbReference type="PANTHER" id="PTHR12358">
    <property type="entry name" value="SPHINGOSINE KINASE"/>
    <property type="match status" value="1"/>
</dbReference>
<dbReference type="PANTHER" id="PTHR12358:SF25">
    <property type="entry name" value="CERAMIDE KINASE"/>
    <property type="match status" value="1"/>
</dbReference>
<feature type="domain" description="DAGKc" evidence="1">
    <location>
        <begin position="134"/>
        <end position="226"/>
    </location>
</feature>
<evidence type="ECO:0000313" key="2">
    <source>
        <dbReference type="EMBL" id="MEQ2197583.1"/>
    </source>
</evidence>
<dbReference type="InterPro" id="IPR001206">
    <property type="entry name" value="Diacylglycerol_kinase_cat_dom"/>
</dbReference>
<organism evidence="2 3">
    <name type="scientific">Xenoophorus captivus</name>
    <dbReference type="NCBI Taxonomy" id="1517983"/>
    <lineage>
        <taxon>Eukaryota</taxon>
        <taxon>Metazoa</taxon>
        <taxon>Chordata</taxon>
        <taxon>Craniata</taxon>
        <taxon>Vertebrata</taxon>
        <taxon>Euteleostomi</taxon>
        <taxon>Actinopterygii</taxon>
        <taxon>Neopterygii</taxon>
        <taxon>Teleostei</taxon>
        <taxon>Neoteleostei</taxon>
        <taxon>Acanthomorphata</taxon>
        <taxon>Ovalentaria</taxon>
        <taxon>Atherinomorphae</taxon>
        <taxon>Cyprinodontiformes</taxon>
        <taxon>Goodeidae</taxon>
        <taxon>Xenoophorus</taxon>
    </lineage>
</organism>
<dbReference type="PROSITE" id="PS50146">
    <property type="entry name" value="DAGK"/>
    <property type="match status" value="1"/>
</dbReference>
<evidence type="ECO:0000313" key="3">
    <source>
        <dbReference type="Proteomes" id="UP001434883"/>
    </source>
</evidence>
<sequence length="226" mass="26348">MLHFYSRELDRLELQEEVLYRRRQERENVKVCYQLVLPKELRPFIILQRYLHQIKKAKMEAKCLFENFIVCYGIPECLSRSVPVSEIISVREEDEESGSRRKDDGSWKKIKDGDGTDCRKSFTGLFPLCMCAASRPRSLLVYINPYGGKRQAKHIFEQKVAPLFAQAGISTHVIGRSCTCSFDRNLFMTNFSLLKYVYLYVAIVTDYANHARDHLRTDAEINKFDG</sequence>
<gene>
    <name evidence="2" type="ORF">XENOCAPTIV_000609</name>
</gene>
<dbReference type="Gene3D" id="3.40.50.10330">
    <property type="entry name" value="Probable inorganic polyphosphate/atp-NAD kinase, domain 1"/>
    <property type="match status" value="1"/>
</dbReference>
<dbReference type="Proteomes" id="UP001434883">
    <property type="component" value="Unassembled WGS sequence"/>
</dbReference>
<reference evidence="2 3" key="1">
    <citation type="submission" date="2021-06" db="EMBL/GenBank/DDBJ databases">
        <authorList>
            <person name="Palmer J.M."/>
        </authorList>
    </citation>
    <scope>NUCLEOTIDE SEQUENCE [LARGE SCALE GENOMIC DNA]</scope>
    <source>
        <strain evidence="2 3">XC_2019</strain>
        <tissue evidence="2">Muscle</tissue>
    </source>
</reference>
<protein>
    <recommendedName>
        <fullName evidence="1">DAGKc domain-containing protein</fullName>
    </recommendedName>
</protein>
<proteinExistence type="predicted"/>
<dbReference type="EMBL" id="JAHRIN010017859">
    <property type="protein sequence ID" value="MEQ2197583.1"/>
    <property type="molecule type" value="Genomic_DNA"/>
</dbReference>
<evidence type="ECO:0000259" key="1">
    <source>
        <dbReference type="PROSITE" id="PS50146"/>
    </source>
</evidence>
<dbReference type="InterPro" id="IPR017438">
    <property type="entry name" value="ATP-NAD_kinase_N"/>
</dbReference>
<dbReference type="InterPro" id="IPR050187">
    <property type="entry name" value="Lipid_Phosphate_FormReg"/>
</dbReference>
<name>A0ABV0QP13_9TELE</name>
<keyword evidence="3" id="KW-1185">Reference proteome</keyword>
<comment type="caution">
    <text evidence="2">The sequence shown here is derived from an EMBL/GenBank/DDBJ whole genome shotgun (WGS) entry which is preliminary data.</text>
</comment>